<dbReference type="Proteomes" id="UP000435985">
    <property type="component" value="Unassembled WGS sequence"/>
</dbReference>
<reference evidence="1 2" key="1">
    <citation type="journal article" date="2019" name="Nat. Med.">
        <title>A library of human gut bacterial isolates paired with longitudinal multiomics data enables mechanistic microbiome research.</title>
        <authorList>
            <person name="Poyet M."/>
            <person name="Groussin M."/>
            <person name="Gibbons S.M."/>
            <person name="Avila-Pacheco J."/>
            <person name="Jiang X."/>
            <person name="Kearney S.M."/>
            <person name="Perrotta A.R."/>
            <person name="Berdy B."/>
            <person name="Zhao S."/>
            <person name="Lieberman T.D."/>
            <person name="Swanson P.K."/>
            <person name="Smith M."/>
            <person name="Roesemann S."/>
            <person name="Alexander J.E."/>
            <person name="Rich S.A."/>
            <person name="Livny J."/>
            <person name="Vlamakis H."/>
            <person name="Clish C."/>
            <person name="Bullock K."/>
            <person name="Deik A."/>
            <person name="Scott J."/>
            <person name="Pierce K.A."/>
            <person name="Xavier R.J."/>
            <person name="Alm E.J."/>
        </authorList>
    </citation>
    <scope>NUCLEOTIDE SEQUENCE [LARGE SCALE GENOMIC DNA]</scope>
    <source>
        <strain evidence="1 2">BIOML-A14</strain>
    </source>
</reference>
<dbReference type="AlphaFoldDB" id="A0A5M5MRW8"/>
<proteinExistence type="predicted"/>
<organism evidence="1 2">
    <name type="scientific">Bacteroides ovatus</name>
    <dbReference type="NCBI Taxonomy" id="28116"/>
    <lineage>
        <taxon>Bacteria</taxon>
        <taxon>Pseudomonadati</taxon>
        <taxon>Bacteroidota</taxon>
        <taxon>Bacteroidia</taxon>
        <taxon>Bacteroidales</taxon>
        <taxon>Bacteroidaceae</taxon>
        <taxon>Bacteroides</taxon>
    </lineage>
</organism>
<comment type="caution">
    <text evidence="1">The sequence shown here is derived from an EMBL/GenBank/DDBJ whole genome shotgun (WGS) entry which is preliminary data.</text>
</comment>
<evidence type="ECO:0000313" key="2">
    <source>
        <dbReference type="Proteomes" id="UP000435985"/>
    </source>
</evidence>
<dbReference type="RefSeq" id="WP_149959027.1">
    <property type="nucleotide sequence ID" value="NZ_JBDMMJ010000058.1"/>
</dbReference>
<evidence type="ECO:0000313" key="1">
    <source>
        <dbReference type="EMBL" id="KAA4660532.1"/>
    </source>
</evidence>
<sequence length="900" mass="105846">MVKAIIDSSYKFEFERSPLFFMRVESREVQNSSDRRDVSLEYYWDSAVSQVDCTIESKEMAIDGTLKLMIANYPFIISKIQSEKKEPSKANVKLSYQVHPFSPASYYDMLFLTNRMLTRKQNYKDNFYFQELLWVLDNYEFNENTITQVLSQYNEFYVNETINVFHDIGHCLSYEKQERIANYLKKRNVDYKIYFPRTLSEALSNTNKRIQGVGNKRNIFRILSLLLGYSSLASTDKIGDESEEKQYVHYEESVLKSSSNDIIRLYRWLKDGDYNYGDLAPIIRLFSLLEPQIQLDVVKRYFHAIRLTQTVYSDEILTAFLNNRYKKFERLCNVLTANLSPLDMTVPLLCDNIQCFIKSNGTSFQSFNGVLDCTFMNVNPLYSEINFNLNKILPTCNGGAVYDSNFIGFINYRLIIELAKENFKEDYLKQNVINLLNAIGKREYKYIYTCHTEGEKEESLMHPMCKSCYIAQKKKIDLNIWQIYDEQYKELFTHIFNIPHPSNKYDSLNINFDNIDLILFRERLASFFDKKSESHDDKWLIKPDFYKNYITLLQIFCNISTVRISIRNNIVIGCRVLDVDYVPSKGIDPNKAEKERRNKEVEITIQRVKNALEYITGYEIKNNVLELPYDPIKLDEICKIFYHRIDETEDNLNKLHFLSHRRISKYFIYCAPEYENNINDATNLPYFWCQQKECFRNVLSNQVLANTKSWNEYTLFHILEICGFPLLKETTAGFEANAVIRNIIAIINKIKIFFEKLKCEVCGHLIWSKHSGPFNNYNRFVCINNLCPEHNKEVYLSYCNKCKKGLIDSRDSAQCPNGWRICPLCYGCCNDETIESVVQRYIVSHKPIPPLIEKQRGNGHNNKNIYFCPKCGGKIISILNEKQNNVIYQCENCGHQKRQQ</sequence>
<accession>A0A5M5MRW8</accession>
<dbReference type="EMBL" id="VWFO01000075">
    <property type="protein sequence ID" value="KAA4660532.1"/>
    <property type="molecule type" value="Genomic_DNA"/>
</dbReference>
<gene>
    <name evidence="1" type="ORF">F3B98_26460</name>
</gene>
<name>A0A5M5MRW8_BACOV</name>
<protein>
    <submittedName>
        <fullName evidence="1">Uncharacterized protein</fullName>
    </submittedName>
</protein>